<dbReference type="Proteomes" id="UP000001176">
    <property type="component" value="Chromosome"/>
</dbReference>
<reference evidence="1 2" key="1">
    <citation type="journal article" date="2009" name="BMC Genomics">
        <title>Complete genome sequence of the sugarcane nitrogen-fixing endophyte Gluconacetobacter diazotrophicus Pal5.</title>
        <authorList>
            <person name="Bertalan M."/>
            <person name="Albano R."/>
            <person name="Padua V."/>
            <person name="Rouws L."/>
            <person name="Rojas C."/>
            <person name="Hemerly A."/>
            <person name="Teixeira K."/>
            <person name="Schwab S."/>
            <person name="Araujo J."/>
            <person name="Oliveira A."/>
            <person name="Franca L."/>
            <person name="Magalhaes V."/>
            <person name="Alqueres S."/>
            <person name="Cardoso A."/>
            <person name="Almeida W."/>
            <person name="Loureiro M.M."/>
            <person name="Nogueira E."/>
            <person name="Cidade D."/>
            <person name="Oliveira D."/>
            <person name="Simao T."/>
            <person name="Macedo J."/>
            <person name="Valadao A."/>
            <person name="Dreschsel M."/>
            <person name="Freitas F."/>
            <person name="Vidal M."/>
            <person name="Guedes H."/>
            <person name="Rodrigues E."/>
            <person name="Meneses C."/>
            <person name="Brioso P."/>
            <person name="Pozzer L."/>
            <person name="Figueiredo D."/>
            <person name="Montano H."/>
            <person name="Junior J."/>
            <person name="Filho G."/>
            <person name="Flores V."/>
            <person name="Ferreira B."/>
            <person name="Branco A."/>
            <person name="Gonzalez P."/>
            <person name="Guillobel H."/>
            <person name="Lemos M."/>
            <person name="Seibel L."/>
            <person name="Macedo J."/>
            <person name="Alves-Ferreira M."/>
            <person name="Sachetto-Martins G."/>
            <person name="Coelho A."/>
            <person name="Santos E."/>
            <person name="Amaral G."/>
            <person name="Neves A."/>
            <person name="Pacheco A.B."/>
            <person name="Carvalho D."/>
            <person name="Lery L."/>
            <person name="Bisch P."/>
            <person name="Rossle S.C."/>
            <person name="Urmenyi T."/>
            <person name="Kruger W.V."/>
            <person name="Martins O."/>
            <person name="Baldani J.I."/>
            <person name="Ferreira P.C."/>
        </authorList>
    </citation>
    <scope>NUCLEOTIDE SEQUENCE [LARGE SCALE GENOMIC DNA]</scope>
    <source>
        <strain evidence="2">ATCC 49037 / DSM 5601 / CCUG 37298 / CIP 103539 / LMG 7603 / PAl5</strain>
    </source>
</reference>
<dbReference type="AlphaFoldDB" id="A9H788"/>
<sequence>MRLNQSGNMDTKNWNIVLTNIIRRTNLYAWGNWSLNPGVQPGAVGTIDPDTGIFSQVTTLSDLKITDLPASENWAVNDSSVRRQQTDVDFAGGYQDPTTSMKVNTGLKVSWEFAKEGSISSNATLVSRRSVDDFGIVLRDRFAKLLDIAKSINYATPDGKGIQQGFGVVTHTHEAIGGANIASLNQSSTFSLTGSVDGIRAMTGGGTVQGNLKGSYKEFQETKAFESHLWPAQDNTAAKTLIPLSFQFASFDGRTIMPTWIKPIHSFSVNFDNQHGGTYIGRCKVKYNSASEGPGEKSTTVPGGQQHTISGIPLDATNLEIKVDFAAGSDFVFKVPSPILEWKTGTCTVDMSGVWPWGSHARIRRIETVSIAQYMDRLTAESSPA</sequence>
<gene>
    <name evidence="1" type="ordered locus">GDI3666</name>
</gene>
<dbReference type="KEGG" id="gdi:GDI3666"/>
<dbReference type="EMBL" id="AM889285">
    <property type="protein sequence ID" value="CAP57609.1"/>
    <property type="molecule type" value="Genomic_DNA"/>
</dbReference>
<evidence type="ECO:0000313" key="1">
    <source>
        <dbReference type="EMBL" id="CAP57609.1"/>
    </source>
</evidence>
<evidence type="ECO:0000313" key="2">
    <source>
        <dbReference type="Proteomes" id="UP000001176"/>
    </source>
</evidence>
<accession>A9H788</accession>
<proteinExistence type="predicted"/>
<protein>
    <submittedName>
        <fullName evidence="1">Uncharacterized protein</fullName>
    </submittedName>
</protein>
<organism evidence="1 2">
    <name type="scientific">Gluconacetobacter diazotrophicus (strain ATCC 49037 / DSM 5601 / CCUG 37298 / CIP 103539 / LMG 7603 / PAl5)</name>
    <dbReference type="NCBI Taxonomy" id="272568"/>
    <lineage>
        <taxon>Bacteria</taxon>
        <taxon>Pseudomonadati</taxon>
        <taxon>Pseudomonadota</taxon>
        <taxon>Alphaproteobacteria</taxon>
        <taxon>Acetobacterales</taxon>
        <taxon>Acetobacteraceae</taxon>
        <taxon>Gluconacetobacter</taxon>
    </lineage>
</organism>
<name>A9H788_GLUDA</name>
<keyword evidence="2" id="KW-1185">Reference proteome</keyword>